<feature type="signal peptide" evidence="1">
    <location>
        <begin position="1"/>
        <end position="19"/>
    </location>
</feature>
<sequence length="301" mass="32200">MNKLLLTSVLLSTMLTACGGGGGGDGKGNTDDSGLSSYFTVTNETVLAAYHNSVGVTAGAWSNAGNFGATSEYHIRGWNVNPELGIYIPIKLNDVQFAEEAADLIEDHLGYQIFDRTSIADIPNEDIEMGIVFVAGTAVGASGTPDPNSCGNVSSEIGGRSMNYGWYGQNQDGVIDSKLYVNIGNGLSGGGCTVDRELVFHELLHAVGLSNHNEAFADNIRKKYFINSQVMTLLHNVIQLPIMTYIGRDEAELSSQNVVFEFPFGYDSDRESETLDHLRCESEASAESFGAPVRGTAGCED</sequence>
<proteinExistence type="predicted"/>
<evidence type="ECO:0000313" key="2">
    <source>
        <dbReference type="EMBL" id="MBD2860100.1"/>
    </source>
</evidence>
<gene>
    <name evidence="2" type="ORF">IB286_13930</name>
</gene>
<dbReference type="RefSeq" id="WP_190766563.1">
    <property type="nucleotide sequence ID" value="NZ_JACXLD010000011.1"/>
</dbReference>
<name>A0A927C2I3_9GAMM</name>
<organism evidence="2 3">
    <name type="scientific">Spongiibacter pelagi</name>
    <dbReference type="NCBI Taxonomy" id="2760804"/>
    <lineage>
        <taxon>Bacteria</taxon>
        <taxon>Pseudomonadati</taxon>
        <taxon>Pseudomonadota</taxon>
        <taxon>Gammaproteobacteria</taxon>
        <taxon>Cellvibrionales</taxon>
        <taxon>Spongiibacteraceae</taxon>
        <taxon>Spongiibacter</taxon>
    </lineage>
</organism>
<feature type="chain" id="PRO_5037003575" description="Matrixin" evidence="1">
    <location>
        <begin position="20"/>
        <end position="301"/>
    </location>
</feature>
<protein>
    <recommendedName>
        <fullName evidence="4">Matrixin</fullName>
    </recommendedName>
</protein>
<accession>A0A927C2I3</accession>
<comment type="caution">
    <text evidence="2">The sequence shown here is derived from an EMBL/GenBank/DDBJ whole genome shotgun (WGS) entry which is preliminary data.</text>
</comment>
<keyword evidence="3" id="KW-1185">Reference proteome</keyword>
<dbReference type="Proteomes" id="UP000610558">
    <property type="component" value="Unassembled WGS sequence"/>
</dbReference>
<evidence type="ECO:0008006" key="4">
    <source>
        <dbReference type="Google" id="ProtNLM"/>
    </source>
</evidence>
<dbReference type="AlphaFoldDB" id="A0A927C2I3"/>
<evidence type="ECO:0000256" key="1">
    <source>
        <dbReference type="SAM" id="SignalP"/>
    </source>
</evidence>
<dbReference type="EMBL" id="JACXLD010000011">
    <property type="protein sequence ID" value="MBD2860100.1"/>
    <property type="molecule type" value="Genomic_DNA"/>
</dbReference>
<dbReference type="PROSITE" id="PS51257">
    <property type="entry name" value="PROKAR_LIPOPROTEIN"/>
    <property type="match status" value="1"/>
</dbReference>
<reference evidence="2" key="1">
    <citation type="submission" date="2020-09" db="EMBL/GenBank/DDBJ databases">
        <authorList>
            <person name="Yoon J.-W."/>
        </authorList>
    </citation>
    <scope>NUCLEOTIDE SEQUENCE</scope>
    <source>
        <strain evidence="2">KMU-158</strain>
    </source>
</reference>
<evidence type="ECO:0000313" key="3">
    <source>
        <dbReference type="Proteomes" id="UP000610558"/>
    </source>
</evidence>
<keyword evidence="1" id="KW-0732">Signal</keyword>